<keyword evidence="2" id="KW-1185">Reference proteome</keyword>
<proteinExistence type="predicted"/>
<comment type="caution">
    <text evidence="1">The sequence shown here is derived from an EMBL/GenBank/DDBJ whole genome shotgun (WGS) entry which is preliminary data.</text>
</comment>
<name>A0ACC1JYY8_9FUNG</name>
<evidence type="ECO:0000313" key="1">
    <source>
        <dbReference type="EMBL" id="KAJ2769826.1"/>
    </source>
</evidence>
<reference evidence="1" key="1">
    <citation type="submission" date="2022-07" db="EMBL/GenBank/DDBJ databases">
        <title>Phylogenomic reconstructions and comparative analyses of Kickxellomycotina fungi.</title>
        <authorList>
            <person name="Reynolds N.K."/>
            <person name="Stajich J.E."/>
            <person name="Barry K."/>
            <person name="Grigoriev I.V."/>
            <person name="Crous P."/>
            <person name="Smith M.E."/>
        </authorList>
    </citation>
    <scope>NUCLEOTIDE SEQUENCE</scope>
    <source>
        <strain evidence="1">CBS 109366</strain>
    </source>
</reference>
<organism evidence="1 2">
    <name type="scientific">Coemansia nantahalensis</name>
    <dbReference type="NCBI Taxonomy" id="2789366"/>
    <lineage>
        <taxon>Eukaryota</taxon>
        <taxon>Fungi</taxon>
        <taxon>Fungi incertae sedis</taxon>
        <taxon>Zoopagomycota</taxon>
        <taxon>Kickxellomycotina</taxon>
        <taxon>Kickxellomycetes</taxon>
        <taxon>Kickxellales</taxon>
        <taxon>Kickxellaceae</taxon>
        <taxon>Coemansia</taxon>
    </lineage>
</organism>
<gene>
    <name evidence="1" type="ORF">IWQ57_002940</name>
</gene>
<dbReference type="EMBL" id="JANBUJ010000855">
    <property type="protein sequence ID" value="KAJ2769826.1"/>
    <property type="molecule type" value="Genomic_DNA"/>
</dbReference>
<sequence>MLFSRQERLLRISKDTAIAVHIYLQECNVAWFADSLLQEVLQAVKPRLQDKIAACKKGTRAASVFANRAFQVAYYVDRTDEGLQVLLQEPVVKSEDADARKDGSEAVDASQFDYTALRTPRLVLVLVPEPFDANNPVAIPEALGVGIE</sequence>
<evidence type="ECO:0000313" key="2">
    <source>
        <dbReference type="Proteomes" id="UP001140234"/>
    </source>
</evidence>
<protein>
    <submittedName>
        <fullName evidence="1">Uncharacterized protein</fullName>
    </submittedName>
</protein>
<accession>A0ACC1JYY8</accession>
<dbReference type="Proteomes" id="UP001140234">
    <property type="component" value="Unassembled WGS sequence"/>
</dbReference>